<evidence type="ECO:0000256" key="2">
    <source>
        <dbReference type="ARBA" id="ARBA00022553"/>
    </source>
</evidence>
<dbReference type="AlphaFoldDB" id="A0A3D8SRZ7"/>
<dbReference type="Pfam" id="PF00501">
    <property type="entry name" value="AMP-binding"/>
    <property type="match status" value="1"/>
</dbReference>
<dbReference type="Proteomes" id="UP000256645">
    <property type="component" value="Unassembled WGS sequence"/>
</dbReference>
<dbReference type="InterPro" id="IPR042099">
    <property type="entry name" value="ANL_N_sf"/>
</dbReference>
<dbReference type="Pfam" id="PF00550">
    <property type="entry name" value="PP-binding"/>
    <property type="match status" value="1"/>
</dbReference>
<dbReference type="Pfam" id="PF07993">
    <property type="entry name" value="NAD_binding_4"/>
    <property type="match status" value="1"/>
</dbReference>
<dbReference type="InterPro" id="IPR009081">
    <property type="entry name" value="PP-bd_ACP"/>
</dbReference>
<dbReference type="OrthoDB" id="429813at2759"/>
<evidence type="ECO:0000256" key="1">
    <source>
        <dbReference type="ARBA" id="ARBA00022450"/>
    </source>
</evidence>
<dbReference type="SUPFAM" id="SSF47336">
    <property type="entry name" value="ACP-like"/>
    <property type="match status" value="1"/>
</dbReference>
<sequence>MENTHDTTTIGKRLFPQIIDARAQSKNSRPFALIARSPNPSDGFEEITYKRFANAVNRASWWIDSKLSSFLGKDDCFSYVGPNDLRYTILLYAAHKTGKRVLYCSLRNTTAAQISLFERANCKAMVHCSTLTSNLQSLLKATERVAKFELMSLADLLAEEPVGHYAYDVPFEHVPDVPLVTYHSSGTSGDPKPISWSKSFISTLDCGHCLPAGQGIPVLESLNHLQNLLVVLPQFHAAGLGFAIFAAFYEMTIVLGHPDVWFSPEHISGLLQLGQVTSFFGPPSLLEDVSKVPGGTEGLSALEHVCYAGGPLRPDIGDSLAPKLKHLHGQLGATEWGYAHLVCGPSKCWSAMKFFQDVGYRFDKVAENIFEMVMVNDPKTNKYHGTFEVFPQLEEYRTKDLWSPAPDLPSGWLRYQGRADDLIVLSNGEKVNPIPMENTIQAHPTIKAALIVGEYRFNPSLLVQMEDDCVPQNQLQSEATLHQIWPTIQEANSKAPGFAKIPKSLVLFARPDKPFLLAGKGTVQRQNTIKLYAAELDELYNSVEMGLLVEGLTIEKPVTLDSMRNFIRQICRQVIEVQDLPDEQNFFEKGMDSLRVSVVVSRLRAALRISGIAFNLADIRPRLVYSAPTINDLTKAVALLLDQHTSGGQSSGLTARKAILEAMFNKYNQGLPVISMEDNDPTKKPWNVIITGSTGSLGSYLLEAIHNLAPLEVAKIYCLNRGPNSMEKQKNISQYRGLNTLWDNGRVEFLQADLSKQDLGLGTTKYAELVKDTTVIIHNAWPVNFNLSLESFETQIHGVRNMLDFSVQSTKRAPILFTSSVSTLFEWLSTNPDQKGPETVLDDFESCETIGYSESKYISERLLESFSAASGISAAVLRTGQIAGPVTSPKGQWNKQEWFPSLIASSKYLDALPETLGSMEVVDFIPVDLLATIILELTSNIIASQKGGCSVYNLVNPNITVWSSLLPYVQKRLRITKTVPLQTWVQMLEKSSKDAFSEQNPAVKLVEYFEMQAEKKTGEAQSQRFVVENLVRDSVTARKLSAVSEECMGRWLEQWGL</sequence>
<dbReference type="Pfam" id="PF23562">
    <property type="entry name" value="AMP-binding_C_3"/>
    <property type="match status" value="1"/>
</dbReference>
<dbReference type="Gene3D" id="3.40.50.720">
    <property type="entry name" value="NAD(P)-binding Rossmann-like Domain"/>
    <property type="match status" value="1"/>
</dbReference>
<dbReference type="SUPFAM" id="SSF51735">
    <property type="entry name" value="NAD(P)-binding Rossmann-fold domains"/>
    <property type="match status" value="1"/>
</dbReference>
<dbReference type="PANTHER" id="PTHR43439:SF2">
    <property type="entry name" value="ENZYME, PUTATIVE (JCVI)-RELATED"/>
    <property type="match status" value="1"/>
</dbReference>
<dbReference type="EMBL" id="PDLM01000001">
    <property type="protein sequence ID" value="RDW89072.1"/>
    <property type="molecule type" value="Genomic_DNA"/>
</dbReference>
<dbReference type="PANTHER" id="PTHR43439">
    <property type="entry name" value="PHENYLACETATE-COENZYME A LIGASE"/>
    <property type="match status" value="1"/>
</dbReference>
<dbReference type="PROSITE" id="PS50075">
    <property type="entry name" value="CARRIER"/>
    <property type="match status" value="1"/>
</dbReference>
<feature type="domain" description="Carrier" evidence="3">
    <location>
        <begin position="558"/>
        <end position="641"/>
    </location>
</feature>
<dbReference type="InterPro" id="IPR000873">
    <property type="entry name" value="AMP-dep_synth/lig_dom"/>
</dbReference>
<gene>
    <name evidence="4" type="ORF">BP6252_01104</name>
</gene>
<evidence type="ECO:0000259" key="3">
    <source>
        <dbReference type="PROSITE" id="PS50075"/>
    </source>
</evidence>
<keyword evidence="5" id="KW-1185">Reference proteome</keyword>
<dbReference type="InterPro" id="IPR036291">
    <property type="entry name" value="NAD(P)-bd_dom_sf"/>
</dbReference>
<reference evidence="4 5" key="1">
    <citation type="journal article" date="2018" name="IMA Fungus">
        <title>IMA Genome-F 9: Draft genome sequence of Annulohypoxylon stygium, Aspergillus mulundensis, Berkeleyomyces basicola (syn. Thielaviopsis basicola), Ceratocystis smalleyi, two Cercospora beticola strains, Coleophoma cylindrospora, Fusarium fracticaudum, Phialophora cf. hyalina, and Morchella septimelata.</title>
        <authorList>
            <person name="Wingfield B.D."/>
            <person name="Bills G.F."/>
            <person name="Dong Y."/>
            <person name="Huang W."/>
            <person name="Nel W.J."/>
            <person name="Swalarsk-Parry B.S."/>
            <person name="Vaghefi N."/>
            <person name="Wilken P.M."/>
            <person name="An Z."/>
            <person name="de Beer Z.W."/>
            <person name="De Vos L."/>
            <person name="Chen L."/>
            <person name="Duong T.A."/>
            <person name="Gao Y."/>
            <person name="Hammerbacher A."/>
            <person name="Kikkert J.R."/>
            <person name="Li Y."/>
            <person name="Li H."/>
            <person name="Li K."/>
            <person name="Li Q."/>
            <person name="Liu X."/>
            <person name="Ma X."/>
            <person name="Naidoo K."/>
            <person name="Pethybridge S.J."/>
            <person name="Sun J."/>
            <person name="Steenkamp E.T."/>
            <person name="van der Nest M.A."/>
            <person name="van Wyk S."/>
            <person name="Wingfield M.J."/>
            <person name="Xiong C."/>
            <person name="Yue Q."/>
            <person name="Zhang X."/>
        </authorList>
    </citation>
    <scope>NUCLEOTIDE SEQUENCE [LARGE SCALE GENOMIC DNA]</scope>
    <source>
        <strain evidence="4 5">BP6252</strain>
    </source>
</reference>
<dbReference type="Gene3D" id="3.40.50.12780">
    <property type="entry name" value="N-terminal domain of ligase-like"/>
    <property type="match status" value="1"/>
</dbReference>
<protein>
    <recommendedName>
        <fullName evidence="3">Carrier domain-containing protein</fullName>
    </recommendedName>
</protein>
<evidence type="ECO:0000313" key="4">
    <source>
        <dbReference type="EMBL" id="RDW89072.1"/>
    </source>
</evidence>
<proteinExistence type="predicted"/>
<accession>A0A3D8SRZ7</accession>
<dbReference type="STRING" id="1849047.A0A3D8SRZ7"/>
<organism evidence="4 5">
    <name type="scientific">Coleophoma cylindrospora</name>
    <dbReference type="NCBI Taxonomy" id="1849047"/>
    <lineage>
        <taxon>Eukaryota</taxon>
        <taxon>Fungi</taxon>
        <taxon>Dikarya</taxon>
        <taxon>Ascomycota</taxon>
        <taxon>Pezizomycotina</taxon>
        <taxon>Leotiomycetes</taxon>
        <taxon>Helotiales</taxon>
        <taxon>Dermateaceae</taxon>
        <taxon>Coleophoma</taxon>
    </lineage>
</organism>
<name>A0A3D8SRZ7_9HELO</name>
<dbReference type="Gene3D" id="1.10.1200.10">
    <property type="entry name" value="ACP-like"/>
    <property type="match status" value="1"/>
</dbReference>
<dbReference type="InterPro" id="IPR036736">
    <property type="entry name" value="ACP-like_sf"/>
</dbReference>
<keyword evidence="2" id="KW-0597">Phosphoprotein</keyword>
<comment type="caution">
    <text evidence="4">The sequence shown here is derived from an EMBL/GenBank/DDBJ whole genome shotgun (WGS) entry which is preliminary data.</text>
</comment>
<keyword evidence="1" id="KW-0596">Phosphopantetheine</keyword>
<dbReference type="SUPFAM" id="SSF56801">
    <property type="entry name" value="Acetyl-CoA synthetase-like"/>
    <property type="match status" value="1"/>
</dbReference>
<dbReference type="InterPro" id="IPR051414">
    <property type="entry name" value="Adenylate-forming_Reductase"/>
</dbReference>
<evidence type="ECO:0000313" key="5">
    <source>
        <dbReference type="Proteomes" id="UP000256645"/>
    </source>
</evidence>
<dbReference type="InterPro" id="IPR013120">
    <property type="entry name" value="FAR_NAD-bd"/>
</dbReference>